<dbReference type="PIRSF" id="PIRSF015736">
    <property type="entry name" value="MI"/>
    <property type="match status" value="1"/>
</dbReference>
<dbReference type="PANTHER" id="PTHR40267:SF1">
    <property type="entry name" value="BLR3294 PROTEIN"/>
    <property type="match status" value="1"/>
</dbReference>
<evidence type="ECO:0000313" key="2">
    <source>
        <dbReference type="Proteomes" id="UP000219167"/>
    </source>
</evidence>
<dbReference type="AlphaFoldDB" id="A0A285UVR9"/>
<dbReference type="GO" id="GO:0016853">
    <property type="term" value="F:isomerase activity"/>
    <property type="evidence" value="ECO:0007669"/>
    <property type="project" value="UniProtKB-KW"/>
</dbReference>
<organism evidence="1 2">
    <name type="scientific">Rhizobium subbaraonis</name>
    <dbReference type="NCBI Taxonomy" id="908946"/>
    <lineage>
        <taxon>Bacteria</taxon>
        <taxon>Pseudomonadati</taxon>
        <taxon>Pseudomonadota</taxon>
        <taxon>Alphaproteobacteria</taxon>
        <taxon>Hyphomicrobiales</taxon>
        <taxon>Rhizobiaceae</taxon>
        <taxon>Rhizobium/Agrobacterium group</taxon>
        <taxon>Rhizobium</taxon>
    </lineage>
</organism>
<gene>
    <name evidence="1" type="ORF">SAMN05892877_11922</name>
</gene>
<reference evidence="1 2" key="1">
    <citation type="submission" date="2017-08" db="EMBL/GenBank/DDBJ databases">
        <authorList>
            <person name="de Groot N.N."/>
        </authorList>
    </citation>
    <scope>NUCLEOTIDE SEQUENCE [LARGE SCALE GENOMIC DNA]</scope>
    <source>
        <strain evidence="1 2">JC85</strain>
    </source>
</reference>
<dbReference type="PANTHER" id="PTHR40267">
    <property type="entry name" value="BLR3294 PROTEIN"/>
    <property type="match status" value="1"/>
</dbReference>
<dbReference type="Proteomes" id="UP000219167">
    <property type="component" value="Unassembled WGS sequence"/>
</dbReference>
<proteinExistence type="predicted"/>
<keyword evidence="1" id="KW-0413">Isomerase</keyword>
<dbReference type="InterPro" id="IPR026286">
    <property type="entry name" value="MaiA/AMDase"/>
</dbReference>
<evidence type="ECO:0000313" key="1">
    <source>
        <dbReference type="EMBL" id="SOC45909.1"/>
    </source>
</evidence>
<name>A0A285UVR9_9HYPH</name>
<accession>A0A285UVR9</accession>
<dbReference type="EMBL" id="OBQD01000019">
    <property type="protein sequence ID" value="SOC45909.1"/>
    <property type="molecule type" value="Genomic_DNA"/>
</dbReference>
<sequence length="260" mass="27935">MIATDIRIDSASRAPRLDDRPLAKRVGLIVLATDHTTEVDFQRMVASDRIGVYATRIPYANPVTPENLMRMQPELTAGASLILPDEPLDVVLYSCTSASVVIGDGAIETAVQAAKPGVPVVTPTAASVRGLKAVDARRISVLTPYTVETSRPMARYFADRDFQIDRFTCLGLTDDREMARISHDEITAFAKEAMAPESDALFISCTAVRAAEVAPRIETALGKPVVSSNLATAWACLRLCGDATPLPELGMLMTKPYAAG</sequence>
<dbReference type="Pfam" id="PF17645">
    <property type="entry name" value="Amdase"/>
    <property type="match status" value="1"/>
</dbReference>
<dbReference type="OrthoDB" id="9816064at2"/>
<dbReference type="NCBIfam" id="TIGR02990">
    <property type="entry name" value="ectoine_eutA"/>
    <property type="match status" value="1"/>
</dbReference>
<dbReference type="Gene3D" id="3.40.50.12500">
    <property type="match status" value="1"/>
</dbReference>
<dbReference type="InterPro" id="IPR053714">
    <property type="entry name" value="Iso_Racemase_Enz_sf"/>
</dbReference>
<dbReference type="InterPro" id="IPR014332">
    <property type="entry name" value="Ectoine_EutA"/>
</dbReference>
<protein>
    <submittedName>
        <fullName evidence="1">Maleate isomerase</fullName>
    </submittedName>
</protein>
<keyword evidence="2" id="KW-1185">Reference proteome</keyword>
<dbReference type="RefSeq" id="WP_097142338.1">
    <property type="nucleotide sequence ID" value="NZ_OBQD01000019.1"/>
</dbReference>